<feature type="chain" id="PRO_5013069479" evidence="1">
    <location>
        <begin position="23"/>
        <end position="122"/>
    </location>
</feature>
<organism evidence="2 3">
    <name type="scientific">Alkalitalea saponilacus</name>
    <dbReference type="NCBI Taxonomy" id="889453"/>
    <lineage>
        <taxon>Bacteria</taxon>
        <taxon>Pseudomonadati</taxon>
        <taxon>Bacteroidota</taxon>
        <taxon>Bacteroidia</taxon>
        <taxon>Marinilabiliales</taxon>
        <taxon>Marinilabiliaceae</taxon>
        <taxon>Alkalitalea</taxon>
    </lineage>
</organism>
<dbReference type="InterPro" id="IPR036163">
    <property type="entry name" value="HMA_dom_sf"/>
</dbReference>
<dbReference type="AlphaFoldDB" id="A0A1T5CMB9"/>
<protein>
    <submittedName>
        <fullName evidence="2">Copper chaperone CopZ</fullName>
    </submittedName>
</protein>
<dbReference type="GO" id="GO:0046872">
    <property type="term" value="F:metal ion binding"/>
    <property type="evidence" value="ECO:0007669"/>
    <property type="project" value="InterPro"/>
</dbReference>
<evidence type="ECO:0000313" key="2">
    <source>
        <dbReference type="EMBL" id="SKB60599.1"/>
    </source>
</evidence>
<dbReference type="EMBL" id="FUYV01000003">
    <property type="protein sequence ID" value="SKB60599.1"/>
    <property type="molecule type" value="Genomic_DNA"/>
</dbReference>
<evidence type="ECO:0000313" key="3">
    <source>
        <dbReference type="Proteomes" id="UP000191055"/>
    </source>
</evidence>
<dbReference type="Proteomes" id="UP000191055">
    <property type="component" value="Unassembled WGS sequence"/>
</dbReference>
<sequence>MKTSIFLSTILFSLFILSNSCTNRSGSTQQQTTAIETQFTVAGNCGMCKTRIENAAKEAGAISANWERESQSLKVSFNNQKTSLESIQKQIAAAGHDNDGHHAEDHVYDALHSCCKYERIQH</sequence>
<proteinExistence type="predicted"/>
<keyword evidence="1" id="KW-0732">Signal</keyword>
<dbReference type="SUPFAM" id="SSF55008">
    <property type="entry name" value="HMA, heavy metal-associated domain"/>
    <property type="match status" value="1"/>
</dbReference>
<reference evidence="2 3" key="1">
    <citation type="submission" date="2017-02" db="EMBL/GenBank/DDBJ databases">
        <authorList>
            <person name="Peterson S.W."/>
        </authorList>
    </citation>
    <scope>NUCLEOTIDE SEQUENCE [LARGE SCALE GENOMIC DNA]</scope>
    <source>
        <strain evidence="2 3">DSM 24412</strain>
    </source>
</reference>
<feature type="signal peptide" evidence="1">
    <location>
        <begin position="1"/>
        <end position="22"/>
    </location>
</feature>
<dbReference type="KEGG" id="asx:CDL62_12600"/>
<accession>A0A1T5CMB9</accession>
<dbReference type="OrthoDB" id="5513217at2"/>
<dbReference type="RefSeq" id="WP_079556657.1">
    <property type="nucleotide sequence ID" value="NZ_CP021904.1"/>
</dbReference>
<evidence type="ECO:0000256" key="1">
    <source>
        <dbReference type="SAM" id="SignalP"/>
    </source>
</evidence>
<dbReference type="Gene3D" id="3.30.70.100">
    <property type="match status" value="1"/>
</dbReference>
<dbReference type="STRING" id="889453.SAMN03080601_00876"/>
<keyword evidence="3" id="KW-1185">Reference proteome</keyword>
<gene>
    <name evidence="2" type="ORF">SAMN03080601_00876</name>
</gene>
<name>A0A1T5CMB9_9BACT</name>